<keyword evidence="6" id="KW-0677">Repeat</keyword>
<dbReference type="Gene3D" id="3.40.50.10140">
    <property type="entry name" value="Toll/interleukin-1 receptor homology (TIR) domain"/>
    <property type="match status" value="1"/>
</dbReference>
<dbReference type="FunFam" id="3.80.10.10:FF:000386">
    <property type="entry name" value="Disease resistance protein RPS4"/>
    <property type="match status" value="1"/>
</dbReference>
<evidence type="ECO:0000256" key="5">
    <source>
        <dbReference type="ARBA" id="ARBA00022614"/>
    </source>
</evidence>
<dbReference type="GO" id="GO:0005634">
    <property type="term" value="C:nucleus"/>
    <property type="evidence" value="ECO:0007669"/>
    <property type="project" value="UniProtKB-SubCell"/>
</dbReference>
<keyword evidence="5" id="KW-0433">Leucine-rich repeat</keyword>
<gene>
    <name evidence="15" type="ORF">PVL29_019546</name>
</gene>
<dbReference type="EC" id="3.2.2.6" evidence="3"/>
<keyword evidence="4" id="KW-0963">Cytoplasm</keyword>
<keyword evidence="10" id="KW-0539">Nucleus</keyword>
<feature type="region of interest" description="Disordered" evidence="13">
    <location>
        <begin position="1232"/>
        <end position="1255"/>
    </location>
</feature>
<evidence type="ECO:0000256" key="9">
    <source>
        <dbReference type="ARBA" id="ARBA00023027"/>
    </source>
</evidence>
<dbReference type="GO" id="GO:0050832">
    <property type="term" value="P:defense response to fungus"/>
    <property type="evidence" value="ECO:0007669"/>
    <property type="project" value="UniProtKB-ARBA"/>
</dbReference>
<dbReference type="PANTHER" id="PTHR11017:SF570">
    <property type="entry name" value="DISEASE RESISTANCE PROTEIN (TIR-NBS CLASS)-RELATED"/>
    <property type="match status" value="1"/>
</dbReference>
<accession>A0AA38Z0T1</accession>
<evidence type="ECO:0000256" key="6">
    <source>
        <dbReference type="ARBA" id="ARBA00022737"/>
    </source>
</evidence>
<dbReference type="Gene3D" id="3.80.10.10">
    <property type="entry name" value="Ribonuclease Inhibitor"/>
    <property type="match status" value="2"/>
</dbReference>
<dbReference type="InterPro" id="IPR058546">
    <property type="entry name" value="RPS4B/Roq1-like_LRR"/>
</dbReference>
<evidence type="ECO:0000256" key="4">
    <source>
        <dbReference type="ARBA" id="ARBA00022490"/>
    </source>
</evidence>
<dbReference type="Gene3D" id="3.40.50.300">
    <property type="entry name" value="P-loop containing nucleotide triphosphate hydrolases"/>
    <property type="match status" value="1"/>
</dbReference>
<evidence type="ECO:0000313" key="16">
    <source>
        <dbReference type="Proteomes" id="UP001168098"/>
    </source>
</evidence>
<reference evidence="15 16" key="1">
    <citation type="journal article" date="2023" name="BMC Biotechnol.">
        <title>Vitis rotundifolia cv Carlos genome sequencing.</title>
        <authorList>
            <person name="Huff M."/>
            <person name="Hulse-Kemp A."/>
            <person name="Scheffler B."/>
            <person name="Youngblood R."/>
            <person name="Simpson S."/>
            <person name="Babiker E."/>
            <person name="Staton M."/>
        </authorList>
    </citation>
    <scope>NUCLEOTIDE SEQUENCE [LARGE SCALE GENOMIC DNA]</scope>
    <source>
        <tissue evidence="15">Leaf</tissue>
    </source>
</reference>
<feature type="domain" description="TIR" evidence="14">
    <location>
        <begin position="20"/>
        <end position="189"/>
    </location>
</feature>
<evidence type="ECO:0000256" key="2">
    <source>
        <dbReference type="ARBA" id="ARBA00004496"/>
    </source>
</evidence>
<dbReference type="InterPro" id="IPR000157">
    <property type="entry name" value="TIR_dom"/>
</dbReference>
<dbReference type="EMBL" id="JARBHA010000015">
    <property type="protein sequence ID" value="KAJ9680266.1"/>
    <property type="molecule type" value="Genomic_DNA"/>
</dbReference>
<evidence type="ECO:0000256" key="12">
    <source>
        <dbReference type="ARBA" id="ARBA00061488"/>
    </source>
</evidence>
<dbReference type="InterPro" id="IPR027417">
    <property type="entry name" value="P-loop_NTPase"/>
</dbReference>
<comment type="similarity">
    <text evidence="12">Belongs to the disease resistance TIR-NB-LRR family.</text>
</comment>
<dbReference type="SMART" id="SM00255">
    <property type="entry name" value="TIR"/>
    <property type="match status" value="1"/>
</dbReference>
<dbReference type="GO" id="GO:0061809">
    <property type="term" value="F:NAD+ nucleosidase activity, cyclic ADP-ribose generating"/>
    <property type="evidence" value="ECO:0007669"/>
    <property type="project" value="UniProtKB-EC"/>
</dbReference>
<keyword evidence="9" id="KW-0520">NAD</keyword>
<protein>
    <recommendedName>
        <fullName evidence="3">ADP-ribosyl cyclase/cyclic ADP-ribose hydrolase</fullName>
        <ecNumber evidence="3">3.2.2.6</ecNumber>
    </recommendedName>
</protein>
<dbReference type="Pfam" id="PF00931">
    <property type="entry name" value="NB-ARC"/>
    <property type="match status" value="1"/>
</dbReference>
<dbReference type="PROSITE" id="PS50104">
    <property type="entry name" value="TIR"/>
    <property type="match status" value="1"/>
</dbReference>
<dbReference type="AlphaFoldDB" id="A0AA38Z0T1"/>
<dbReference type="Pfam" id="PF01582">
    <property type="entry name" value="TIR"/>
    <property type="match status" value="1"/>
</dbReference>
<dbReference type="Proteomes" id="UP001168098">
    <property type="component" value="Unassembled WGS sequence"/>
</dbReference>
<comment type="caution">
    <text evidence="15">The sequence shown here is derived from an EMBL/GenBank/DDBJ whole genome shotgun (WGS) entry which is preliminary data.</text>
</comment>
<dbReference type="GO" id="GO:0007165">
    <property type="term" value="P:signal transduction"/>
    <property type="evidence" value="ECO:0007669"/>
    <property type="project" value="InterPro"/>
</dbReference>
<dbReference type="GO" id="GO:0043068">
    <property type="term" value="P:positive regulation of programmed cell death"/>
    <property type="evidence" value="ECO:0007669"/>
    <property type="project" value="UniProtKB-ARBA"/>
</dbReference>
<evidence type="ECO:0000256" key="8">
    <source>
        <dbReference type="ARBA" id="ARBA00022821"/>
    </source>
</evidence>
<evidence type="ECO:0000313" key="15">
    <source>
        <dbReference type="EMBL" id="KAJ9680266.1"/>
    </source>
</evidence>
<dbReference type="PANTHER" id="PTHR11017">
    <property type="entry name" value="LEUCINE-RICH REPEAT-CONTAINING PROTEIN"/>
    <property type="match status" value="1"/>
</dbReference>
<name>A0AA38Z0T1_VITRO</name>
<dbReference type="GO" id="GO:0005737">
    <property type="term" value="C:cytoplasm"/>
    <property type="evidence" value="ECO:0007669"/>
    <property type="project" value="UniProtKB-SubCell"/>
</dbReference>
<dbReference type="SUPFAM" id="SSF52200">
    <property type="entry name" value="Toll/Interleukin receptor TIR domain"/>
    <property type="match status" value="1"/>
</dbReference>
<evidence type="ECO:0000256" key="1">
    <source>
        <dbReference type="ARBA" id="ARBA00004123"/>
    </source>
</evidence>
<dbReference type="Pfam" id="PF13855">
    <property type="entry name" value="LRR_8"/>
    <property type="match status" value="1"/>
</dbReference>
<dbReference type="InterPro" id="IPR045344">
    <property type="entry name" value="C-JID"/>
</dbReference>
<sequence>MTSSTTQIFSSSTSTSNPQFTYDVFLTFRGEDTRSTFTDHLYSALVSNGIHTFRDDEELEKGGVIAGELLNAIEESRIFIIIFSKDYANSSWCLNELEKITECRTTNDRQIILPIFYHVDPSEVRKQTGSYGEAFADHEKDAGQEKKEKIQKWRIALTEASNLAGYDRQKYQYESKLIMEIIDDILKKLNPKVLYVNEDICGKELRLKELKSLLSIELINDVRMIGICGIGGIGKTTIAKIVYNDVLCHFKGSSFLEDVKERSKCHHGRLQLLQEFLHGTLMVKNLKLSNIDEGINMIKNRLRRKRILLVLDDVDHLDQLKLLVGSCEWFGPGSRIIITTRDKHLLNVHRVDAVYEVKELDHKEAIQLFSRHAFKQNIPPKNYEDLSDCVINYAKGLPLALKVLGSFLYGMTIDQWKSALDKLKGKPNMEIHNVLRISFDGLDHAEKQIFLDIACFFKGEDKEFVSRILDGCNFFANIGLRILCDRSLITISNSKIHMHDLIQQMGQEIVRGKYPDDPNKWSRLWDPDDIYRAFLRKEGMKKIEAISLDLSRLKEIQLSTKVFSRMKKLRLLKVYWSDHSSFMKKESKVLIPKDFEIPSHELRYLYWEGYSLNYLPSNFHGENLVELDLRYSTIKRLWRGSKGLEKLKFINLSHSEKLTRISKFSGMPNLERLNLEGCTSLRKVHSSLGVLKKFTSLQLKDCQKLESFPSSIELESLEVLDISGCSNFEKFPEIHGNMRHLRKIYLNKSGIKELPSSIEFLESLEMLQLANCSNFEKFPEIQRDMNSLQWLVLGGTAIKELPSSIHHLTGLRELSLYRCKNLRRLPSSICRLEFLHGIYLHGCSNLEAFPEIIKDMENIGRLELMGTSLKELPPSIEHLKGLEELDLTNCENLVTLPSSICNIKSLGRLVLQNCSKLQELPKNPMTLQCSDMIGLCSLMDLNLSGCNLMGGAIPSDLWCLSSLRRLNLSGSNIRCIPSGISQLRILQLNHCKMLESITELPSSLRVLDAHDCTRLDTLSSVSSLLRCSMFSCFKSAIQELEHGIESSKSIGINIVIPGSRGIPEWISNQELGSEVTVELPMNWYEDNDFLGFALCSLYVPLDDPFEDGGLKCQLIAFHGDQFRRVDDDIWFKSSCKLYENGGVSYLHKCCDNGDVSDCILWVTYYPQIAIKKKHRSNQWRHFKALFNGLYNCGRKAFKVKKCGIHLLYAQDFQPNHYSSQLLRETANCNIKRSRDNTESDPAEGPSHKRLRDLQP</sequence>
<keyword evidence="16" id="KW-1185">Reference proteome</keyword>
<evidence type="ECO:0000259" key="14">
    <source>
        <dbReference type="PROSITE" id="PS50104"/>
    </source>
</evidence>
<dbReference type="InterPro" id="IPR001611">
    <property type="entry name" value="Leu-rich_rpt"/>
</dbReference>
<dbReference type="Pfam" id="PF20160">
    <property type="entry name" value="C-JID"/>
    <property type="match status" value="1"/>
</dbReference>
<proteinExistence type="inferred from homology"/>
<dbReference type="GO" id="GO:0043531">
    <property type="term" value="F:ADP binding"/>
    <property type="evidence" value="ECO:0007669"/>
    <property type="project" value="InterPro"/>
</dbReference>
<comment type="catalytic activity">
    <reaction evidence="11">
        <text>NAD(+) + H2O = ADP-D-ribose + nicotinamide + H(+)</text>
        <dbReference type="Rhea" id="RHEA:16301"/>
        <dbReference type="ChEBI" id="CHEBI:15377"/>
        <dbReference type="ChEBI" id="CHEBI:15378"/>
        <dbReference type="ChEBI" id="CHEBI:17154"/>
        <dbReference type="ChEBI" id="CHEBI:57540"/>
        <dbReference type="ChEBI" id="CHEBI:57967"/>
        <dbReference type="EC" id="3.2.2.6"/>
    </reaction>
    <physiologicalReaction direction="left-to-right" evidence="11">
        <dbReference type="Rhea" id="RHEA:16302"/>
    </physiologicalReaction>
</comment>
<dbReference type="FunFam" id="1.10.8.430:FF:000002">
    <property type="entry name" value="Disease resistance protein (TIR-NBS-LRR class)"/>
    <property type="match status" value="1"/>
</dbReference>
<dbReference type="InterPro" id="IPR035897">
    <property type="entry name" value="Toll_tir_struct_dom_sf"/>
</dbReference>
<comment type="subcellular location">
    <subcellularLocation>
        <location evidence="2">Cytoplasm</location>
    </subcellularLocation>
    <subcellularLocation>
        <location evidence="1">Nucleus</location>
    </subcellularLocation>
</comment>
<evidence type="ECO:0000256" key="3">
    <source>
        <dbReference type="ARBA" id="ARBA00011982"/>
    </source>
</evidence>
<dbReference type="InterPro" id="IPR044974">
    <property type="entry name" value="Disease_R_plants"/>
</dbReference>
<dbReference type="InterPro" id="IPR058192">
    <property type="entry name" value="WHD_ROQ1-like"/>
</dbReference>
<keyword evidence="8" id="KW-0611">Plant defense</keyword>
<dbReference type="Gene3D" id="1.10.8.430">
    <property type="entry name" value="Helical domain of apoptotic protease-activating factors"/>
    <property type="match status" value="1"/>
</dbReference>
<dbReference type="InterPro" id="IPR003591">
    <property type="entry name" value="Leu-rich_rpt_typical-subtyp"/>
</dbReference>
<dbReference type="SUPFAM" id="SSF52540">
    <property type="entry name" value="P-loop containing nucleoside triphosphate hydrolases"/>
    <property type="match status" value="1"/>
</dbReference>
<dbReference type="FunFam" id="3.40.50.10140:FF:000007">
    <property type="entry name" value="Disease resistance protein (TIR-NBS-LRR class)"/>
    <property type="match status" value="1"/>
</dbReference>
<organism evidence="15 16">
    <name type="scientific">Vitis rotundifolia</name>
    <name type="common">Muscadine grape</name>
    <dbReference type="NCBI Taxonomy" id="103349"/>
    <lineage>
        <taxon>Eukaryota</taxon>
        <taxon>Viridiplantae</taxon>
        <taxon>Streptophyta</taxon>
        <taxon>Embryophyta</taxon>
        <taxon>Tracheophyta</taxon>
        <taxon>Spermatophyta</taxon>
        <taxon>Magnoliopsida</taxon>
        <taxon>eudicotyledons</taxon>
        <taxon>Gunneridae</taxon>
        <taxon>Pentapetalae</taxon>
        <taxon>rosids</taxon>
        <taxon>Vitales</taxon>
        <taxon>Vitaceae</taxon>
        <taxon>Viteae</taxon>
        <taxon>Vitis</taxon>
    </lineage>
</organism>
<dbReference type="PRINTS" id="PR00364">
    <property type="entry name" value="DISEASERSIST"/>
</dbReference>
<dbReference type="Pfam" id="PF23282">
    <property type="entry name" value="WHD_ROQ1"/>
    <property type="match status" value="1"/>
</dbReference>
<dbReference type="InterPro" id="IPR042197">
    <property type="entry name" value="Apaf_helical"/>
</dbReference>
<dbReference type="InterPro" id="IPR032675">
    <property type="entry name" value="LRR_dom_sf"/>
</dbReference>
<dbReference type="SMART" id="SM00369">
    <property type="entry name" value="LRR_TYP"/>
    <property type="match status" value="5"/>
</dbReference>
<dbReference type="InterPro" id="IPR002182">
    <property type="entry name" value="NB-ARC"/>
</dbReference>
<evidence type="ECO:0000256" key="10">
    <source>
        <dbReference type="ARBA" id="ARBA00023242"/>
    </source>
</evidence>
<evidence type="ECO:0000256" key="13">
    <source>
        <dbReference type="SAM" id="MobiDB-lite"/>
    </source>
</evidence>
<evidence type="ECO:0000256" key="11">
    <source>
        <dbReference type="ARBA" id="ARBA00047304"/>
    </source>
</evidence>
<keyword evidence="7" id="KW-0378">Hydrolase</keyword>
<evidence type="ECO:0000256" key="7">
    <source>
        <dbReference type="ARBA" id="ARBA00022801"/>
    </source>
</evidence>
<dbReference type="Pfam" id="PF23286">
    <property type="entry name" value="LRR_13"/>
    <property type="match status" value="1"/>
</dbReference>
<dbReference type="SUPFAM" id="SSF52058">
    <property type="entry name" value="L domain-like"/>
    <property type="match status" value="2"/>
</dbReference>